<sequence>MNASQFRYWTLEDPSTIAALLTGCRRGIYVLHFENGERYVGQAVDVVTRYTTHRHGSKHHAPWKDVTAFEFLEVPVGDLDEIEKATIQHHKATHQLRNKLFNFEHWEPCTLDPFVAPEAQRHWATGQPSYDLTPFVAAAKRSQGPEPRLLTKKCGQELLPDGRTVGEAVIDELAQVVQHIIPNAVETEARFWSISDYPETVGGRFATLNVGWLELAYFPRRRFEAELGSLEASNELMWYLNAEIETFVAEEDVPDDVGLQEEIQFVAEIGGMPYYWGRIPSSYSVPVDCIGMPLGAGVVEQLEAQELMGARRLAIHAMRTGSARVNARSYSAELTRRVYERILERETSAA</sequence>
<protein>
    <submittedName>
        <fullName evidence="2">GIY-YIG nuclease family protein</fullName>
    </submittedName>
</protein>
<dbReference type="EMBL" id="CP049934">
    <property type="protein sequence ID" value="QIM15758.1"/>
    <property type="molecule type" value="Genomic_DNA"/>
</dbReference>
<dbReference type="RefSeq" id="WP_166322149.1">
    <property type="nucleotide sequence ID" value="NZ_CP049934.1"/>
</dbReference>
<evidence type="ECO:0000259" key="1">
    <source>
        <dbReference type="PROSITE" id="PS50164"/>
    </source>
</evidence>
<reference evidence="2 3" key="1">
    <citation type="submission" date="2020-03" db="EMBL/GenBank/DDBJ databases">
        <title>Leucobacter sp. nov., isolated from beetles.</title>
        <authorList>
            <person name="Hyun D.-W."/>
            <person name="Bae J.-W."/>
        </authorList>
    </citation>
    <scope>NUCLEOTIDE SEQUENCE [LARGE SCALE GENOMIC DNA]</scope>
    <source>
        <strain evidence="2 3">HDW9B</strain>
    </source>
</reference>
<dbReference type="AlphaFoldDB" id="A0A6G8FHC1"/>
<name>A0A6G8FHC1_9MICO</name>
<accession>A0A6G8FHC1</accession>
<dbReference type="CDD" id="cd00719">
    <property type="entry name" value="GIY-YIG_SF"/>
    <property type="match status" value="1"/>
</dbReference>
<dbReference type="PROSITE" id="PS50164">
    <property type="entry name" value="GIY_YIG"/>
    <property type="match status" value="1"/>
</dbReference>
<dbReference type="PROSITE" id="PS51257">
    <property type="entry name" value="PROKAR_LIPOPROTEIN"/>
    <property type="match status" value="1"/>
</dbReference>
<organism evidence="2 3">
    <name type="scientific">Leucobacter insecticola</name>
    <dbReference type="NCBI Taxonomy" id="2714934"/>
    <lineage>
        <taxon>Bacteria</taxon>
        <taxon>Bacillati</taxon>
        <taxon>Actinomycetota</taxon>
        <taxon>Actinomycetes</taxon>
        <taxon>Micrococcales</taxon>
        <taxon>Microbacteriaceae</taxon>
        <taxon>Leucobacter</taxon>
    </lineage>
</organism>
<dbReference type="Proteomes" id="UP000501387">
    <property type="component" value="Chromosome"/>
</dbReference>
<proteinExistence type="predicted"/>
<feature type="domain" description="GIY-YIG" evidence="1">
    <location>
        <begin position="24"/>
        <end position="96"/>
    </location>
</feature>
<keyword evidence="3" id="KW-1185">Reference proteome</keyword>
<evidence type="ECO:0000313" key="3">
    <source>
        <dbReference type="Proteomes" id="UP000501387"/>
    </source>
</evidence>
<evidence type="ECO:0000313" key="2">
    <source>
        <dbReference type="EMBL" id="QIM15758.1"/>
    </source>
</evidence>
<dbReference type="InterPro" id="IPR000305">
    <property type="entry name" value="GIY-YIG_endonuc"/>
</dbReference>
<gene>
    <name evidence="2" type="ORF">G7067_03945</name>
</gene>
<dbReference type="KEGG" id="lins:G7067_03945"/>